<reference evidence="2" key="1">
    <citation type="journal article" date="2019" name="Int. J. Syst. Evol. Microbiol.">
        <title>The Global Catalogue of Microorganisms (GCM) 10K type strain sequencing project: providing services to taxonomists for standard genome sequencing and annotation.</title>
        <authorList>
            <consortium name="The Broad Institute Genomics Platform"/>
            <consortium name="The Broad Institute Genome Sequencing Center for Infectious Disease"/>
            <person name="Wu L."/>
            <person name="Ma J."/>
        </authorList>
    </citation>
    <scope>NUCLEOTIDE SEQUENCE [LARGE SCALE GENOMIC DNA]</scope>
    <source>
        <strain evidence="2">ZS-35-S2</strain>
    </source>
</reference>
<sequence>MQAKDWTEPSAAELAAIEHEMPLIEAELDLLDAEIIVLCAERALSELDWQRVRSAQRRALRAAASLYDRPAAFASLLRIAA</sequence>
<keyword evidence="2" id="KW-1185">Reference proteome</keyword>
<evidence type="ECO:0000313" key="1">
    <source>
        <dbReference type="EMBL" id="MFC6015532.1"/>
    </source>
</evidence>
<gene>
    <name evidence="1" type="ORF">ACFP2T_04890</name>
</gene>
<organism evidence="1 2">
    <name type="scientific">Plantactinospora solaniradicis</name>
    <dbReference type="NCBI Taxonomy" id="1723736"/>
    <lineage>
        <taxon>Bacteria</taxon>
        <taxon>Bacillati</taxon>
        <taxon>Actinomycetota</taxon>
        <taxon>Actinomycetes</taxon>
        <taxon>Micromonosporales</taxon>
        <taxon>Micromonosporaceae</taxon>
        <taxon>Plantactinospora</taxon>
    </lineage>
</organism>
<proteinExistence type="predicted"/>
<evidence type="ECO:0000313" key="2">
    <source>
        <dbReference type="Proteomes" id="UP001596203"/>
    </source>
</evidence>
<comment type="caution">
    <text evidence="1">The sequence shown here is derived from an EMBL/GenBank/DDBJ whole genome shotgun (WGS) entry which is preliminary data.</text>
</comment>
<accession>A0ABW1K2S6</accession>
<dbReference type="Pfam" id="PF19801">
    <property type="entry name" value="DUF6284"/>
    <property type="match status" value="1"/>
</dbReference>
<name>A0ABW1K2S6_9ACTN</name>
<dbReference type="InterPro" id="IPR046251">
    <property type="entry name" value="DUF6284"/>
</dbReference>
<dbReference type="EMBL" id="JBHSPR010000001">
    <property type="protein sequence ID" value="MFC6015532.1"/>
    <property type="molecule type" value="Genomic_DNA"/>
</dbReference>
<dbReference type="Proteomes" id="UP001596203">
    <property type="component" value="Unassembled WGS sequence"/>
</dbReference>
<dbReference type="RefSeq" id="WP_377417628.1">
    <property type="nucleotide sequence ID" value="NZ_JBHSPR010000001.1"/>
</dbReference>
<protein>
    <submittedName>
        <fullName evidence="1">DUF6284 family protein</fullName>
    </submittedName>
</protein>